<keyword evidence="2" id="KW-1185">Reference proteome</keyword>
<accession>A0ABN6F202</accession>
<dbReference type="EMBL" id="AP024488">
    <property type="protein sequence ID" value="BCS96018.1"/>
    <property type="molecule type" value="Genomic_DNA"/>
</dbReference>
<sequence>MIGEKKGRASGGKVSHLESWFANAIRVIYFNPCRIRIRATSEDMHGVPQAQKVWVIRFHNSLPHNFL</sequence>
<organism evidence="1 2">
    <name type="scientific">Desulfoluna limicola</name>
    <dbReference type="NCBI Taxonomy" id="2810562"/>
    <lineage>
        <taxon>Bacteria</taxon>
        <taxon>Pseudomonadati</taxon>
        <taxon>Thermodesulfobacteriota</taxon>
        <taxon>Desulfobacteria</taxon>
        <taxon>Desulfobacterales</taxon>
        <taxon>Desulfolunaceae</taxon>
        <taxon>Desulfoluna</taxon>
    </lineage>
</organism>
<dbReference type="Proteomes" id="UP001320148">
    <property type="component" value="Chromosome"/>
</dbReference>
<reference evidence="1 2" key="1">
    <citation type="submission" date="2021-02" db="EMBL/GenBank/DDBJ databases">
        <title>Complete genome of Desulfoluna sp. strain ASN36.</title>
        <authorList>
            <person name="Takahashi A."/>
            <person name="Kojima H."/>
            <person name="Fukui M."/>
        </authorList>
    </citation>
    <scope>NUCLEOTIDE SEQUENCE [LARGE SCALE GENOMIC DNA]</scope>
    <source>
        <strain evidence="1 2">ASN36</strain>
    </source>
</reference>
<evidence type="ECO:0000313" key="2">
    <source>
        <dbReference type="Proteomes" id="UP001320148"/>
    </source>
</evidence>
<gene>
    <name evidence="1" type="ORF">DSLASN_16500</name>
</gene>
<evidence type="ECO:0000313" key="1">
    <source>
        <dbReference type="EMBL" id="BCS96018.1"/>
    </source>
</evidence>
<proteinExistence type="predicted"/>
<name>A0ABN6F202_9BACT</name>
<protein>
    <recommendedName>
        <fullName evidence="3">Transposase</fullName>
    </recommendedName>
</protein>
<evidence type="ECO:0008006" key="3">
    <source>
        <dbReference type="Google" id="ProtNLM"/>
    </source>
</evidence>